<protein>
    <submittedName>
        <fullName evidence="2">Uncharacterized protein</fullName>
    </submittedName>
</protein>
<dbReference type="RefSeq" id="WP_121158345.1">
    <property type="nucleotide sequence ID" value="NZ_RBKT01000001.1"/>
</dbReference>
<evidence type="ECO:0000256" key="1">
    <source>
        <dbReference type="SAM" id="Phobius"/>
    </source>
</evidence>
<accession>A0A495JMV1</accession>
<dbReference type="Proteomes" id="UP000277671">
    <property type="component" value="Unassembled WGS sequence"/>
</dbReference>
<dbReference type="AlphaFoldDB" id="A0A495JMV1"/>
<evidence type="ECO:0000313" key="2">
    <source>
        <dbReference type="EMBL" id="RKR89985.1"/>
    </source>
</evidence>
<gene>
    <name evidence="2" type="ORF">BDK92_4349</name>
</gene>
<sequence>MTALDDEQLGQLLSNRLHEETHGMSAPSGLTETLHRRNNRRTWGLRIAGAVPVVAAVALAASLSLSPGTESTPNAGGDTAPETLTVNLVSERTTTALGNLSDFVRHTRSDFKDGKGKATMTNESWVDTKTGRERTDETELASNSRTTVFKTGNGNDAIVIDHQKKKWWNDQIAALPAGVEVTVTTGPNGERIETPTGKKAVGPLIDPKELQDALAGGTLTLVGEESLDGRATVHLRWVPVPGSTTDIWVDADTYLPVRKTSAGPKASDEINFEWLPRTPENLAKVEGAAPADYKKLPCTPLPIAGKDCGLGN</sequence>
<feature type="transmembrane region" description="Helical" evidence="1">
    <location>
        <begin position="43"/>
        <end position="65"/>
    </location>
</feature>
<keyword evidence="3" id="KW-1185">Reference proteome</keyword>
<keyword evidence="1" id="KW-1133">Transmembrane helix</keyword>
<dbReference type="EMBL" id="RBKT01000001">
    <property type="protein sequence ID" value="RKR89985.1"/>
    <property type="molecule type" value="Genomic_DNA"/>
</dbReference>
<reference evidence="2 3" key="1">
    <citation type="submission" date="2018-10" db="EMBL/GenBank/DDBJ databases">
        <title>Sequencing the genomes of 1000 actinobacteria strains.</title>
        <authorList>
            <person name="Klenk H.-P."/>
        </authorList>
    </citation>
    <scope>NUCLEOTIDE SEQUENCE [LARGE SCALE GENOMIC DNA]</scope>
    <source>
        <strain evidence="2 3">DSM 45175</strain>
    </source>
</reference>
<comment type="caution">
    <text evidence="2">The sequence shown here is derived from an EMBL/GenBank/DDBJ whole genome shotgun (WGS) entry which is preliminary data.</text>
</comment>
<keyword evidence="1" id="KW-0472">Membrane</keyword>
<name>A0A495JMV1_9ACTN</name>
<keyword evidence="1" id="KW-0812">Transmembrane</keyword>
<proteinExistence type="predicted"/>
<dbReference type="Gene3D" id="2.50.20.10">
    <property type="entry name" value="Lipoprotein localisation LolA/LolB/LppX"/>
    <property type="match status" value="1"/>
</dbReference>
<evidence type="ECO:0000313" key="3">
    <source>
        <dbReference type="Proteomes" id="UP000277671"/>
    </source>
</evidence>
<dbReference type="OrthoDB" id="3359753at2"/>
<organism evidence="2 3">
    <name type="scientific">Micromonospora pisi</name>
    <dbReference type="NCBI Taxonomy" id="589240"/>
    <lineage>
        <taxon>Bacteria</taxon>
        <taxon>Bacillati</taxon>
        <taxon>Actinomycetota</taxon>
        <taxon>Actinomycetes</taxon>
        <taxon>Micromonosporales</taxon>
        <taxon>Micromonosporaceae</taxon>
        <taxon>Micromonospora</taxon>
    </lineage>
</organism>